<evidence type="ECO:0000313" key="12">
    <source>
        <dbReference type="EMBL" id="BBZ45884.1"/>
    </source>
</evidence>
<organism evidence="12 13">
    <name type="scientific">Mycobacterium parmense</name>
    <dbReference type="NCBI Taxonomy" id="185642"/>
    <lineage>
        <taxon>Bacteria</taxon>
        <taxon>Bacillati</taxon>
        <taxon>Actinomycetota</taxon>
        <taxon>Actinomycetes</taxon>
        <taxon>Mycobacteriales</taxon>
        <taxon>Mycobacteriaceae</taxon>
        <taxon>Mycobacterium</taxon>
        <taxon>Mycobacterium simiae complex</taxon>
    </lineage>
</organism>
<dbReference type="Proteomes" id="UP000467105">
    <property type="component" value="Chromosome"/>
</dbReference>
<dbReference type="PANTHER" id="PTHR30591">
    <property type="entry name" value="RECBCD ENZYME SUBUNIT RECC"/>
    <property type="match status" value="1"/>
</dbReference>
<dbReference type="AlphaFoldDB" id="A0A7I7YY16"/>
<dbReference type="PANTHER" id="PTHR30591:SF1">
    <property type="entry name" value="RECBCD ENZYME SUBUNIT RECC"/>
    <property type="match status" value="1"/>
</dbReference>
<evidence type="ECO:0000256" key="10">
    <source>
        <dbReference type="HAMAP-Rule" id="MF_01486"/>
    </source>
</evidence>
<dbReference type="GO" id="GO:0000724">
    <property type="term" value="P:double-strand break repair via homologous recombination"/>
    <property type="evidence" value="ECO:0007669"/>
    <property type="project" value="UniProtKB-UniRule"/>
</dbReference>
<evidence type="ECO:0000256" key="6">
    <source>
        <dbReference type="ARBA" id="ARBA00022839"/>
    </source>
</evidence>
<feature type="domain" description="RecC C-terminal" evidence="11">
    <location>
        <begin position="801"/>
        <end position="1031"/>
    </location>
</feature>
<keyword evidence="6 10" id="KW-0269">Exonuclease</keyword>
<dbReference type="Gene3D" id="1.10.10.160">
    <property type="match status" value="1"/>
</dbReference>
<proteinExistence type="inferred from homology"/>
<keyword evidence="9 10" id="KW-0234">DNA repair</keyword>
<dbReference type="SUPFAM" id="SSF52540">
    <property type="entry name" value="P-loop containing nucleoside triphosphate hydrolases"/>
    <property type="match status" value="2"/>
</dbReference>
<comment type="function">
    <text evidence="10">A helicase/nuclease that prepares dsDNA breaks (DSB) for recombinational DNA repair. Binds to DSBs and unwinds DNA via a highly rapid and processive ATP-dependent bidirectional helicase activity. Unwinds dsDNA until it encounters a Chi (crossover hotspot instigator) sequence from the 3' direction. Cuts ssDNA a few nucleotides 3' to the Chi site. The properties and activities of the enzyme are changed at Chi. The Chi-altered holoenzyme produces a long 3'-ssDNA overhang and facilitates RecA-binding to the ssDNA for homologous DNA recombination and repair. Holoenzyme degrades any linearized DNA that is unable to undergo homologous recombination. In the holoenzyme this subunit recognizes the wild-type Chi sequence, and when added to isolated RecB increases its ATP-dependent helicase processivity.</text>
</comment>
<evidence type="ECO:0000256" key="9">
    <source>
        <dbReference type="ARBA" id="ARBA00023204"/>
    </source>
</evidence>
<keyword evidence="8 10" id="KW-0238">DNA-binding</keyword>
<evidence type="ECO:0000256" key="2">
    <source>
        <dbReference type="ARBA" id="ARBA00022741"/>
    </source>
</evidence>
<keyword evidence="3 10" id="KW-0227">DNA damage</keyword>
<dbReference type="GO" id="GO:0005524">
    <property type="term" value="F:ATP binding"/>
    <property type="evidence" value="ECO:0007669"/>
    <property type="project" value="UniProtKB-UniRule"/>
</dbReference>
<dbReference type="Pfam" id="PF17946">
    <property type="entry name" value="RecC_C"/>
    <property type="match status" value="1"/>
</dbReference>
<evidence type="ECO:0000256" key="3">
    <source>
        <dbReference type="ARBA" id="ARBA00022763"/>
    </source>
</evidence>
<comment type="similarity">
    <text evidence="10">Belongs to the RecC family.</text>
</comment>
<dbReference type="NCBIfam" id="TIGR01450">
    <property type="entry name" value="recC"/>
    <property type="match status" value="1"/>
</dbReference>
<comment type="miscellaneous">
    <text evidence="10">In the RecBCD complex, RecB has a slow 3'-5' helicase, an exonuclease activity and loads RecA onto ssDNA, RecD has a fast 5'-3' helicase activity, while RecC stimulates the ATPase and processivity of the RecB helicase and contributes to recognition of the Chi site.</text>
</comment>
<dbReference type="GO" id="GO:0003678">
    <property type="term" value="F:DNA helicase activity"/>
    <property type="evidence" value="ECO:0007669"/>
    <property type="project" value="UniProtKB-UniRule"/>
</dbReference>
<keyword evidence="2 10" id="KW-0547">Nucleotide-binding</keyword>
<dbReference type="OrthoDB" id="9762834at2"/>
<evidence type="ECO:0000256" key="5">
    <source>
        <dbReference type="ARBA" id="ARBA00022806"/>
    </source>
</evidence>
<dbReference type="InterPro" id="IPR013986">
    <property type="entry name" value="DExx_box_DNA_helicase_dom_sf"/>
</dbReference>
<dbReference type="SUPFAM" id="SSF52980">
    <property type="entry name" value="Restriction endonuclease-like"/>
    <property type="match status" value="1"/>
</dbReference>
<dbReference type="GO" id="GO:0003677">
    <property type="term" value="F:DNA binding"/>
    <property type="evidence" value="ECO:0007669"/>
    <property type="project" value="UniProtKB-UniRule"/>
</dbReference>
<keyword evidence="7 10" id="KW-0067">ATP-binding</keyword>
<evidence type="ECO:0000256" key="1">
    <source>
        <dbReference type="ARBA" id="ARBA00022722"/>
    </source>
</evidence>
<dbReference type="Pfam" id="PF04257">
    <property type="entry name" value="Exonuc_V_gamma"/>
    <property type="match status" value="1"/>
</dbReference>
<keyword evidence="4 10" id="KW-0378">Hydrolase</keyword>
<dbReference type="Gene3D" id="3.40.50.300">
    <property type="entry name" value="P-loop containing nucleotide triphosphate hydrolases"/>
    <property type="match status" value="2"/>
</dbReference>
<dbReference type="PIRSF" id="PIRSF000980">
    <property type="entry name" value="RecC"/>
    <property type="match status" value="1"/>
</dbReference>
<dbReference type="InterPro" id="IPR041500">
    <property type="entry name" value="RecC_C"/>
</dbReference>
<dbReference type="GO" id="GO:0009338">
    <property type="term" value="C:exodeoxyribonuclease V complex"/>
    <property type="evidence" value="ECO:0007669"/>
    <property type="project" value="InterPro"/>
</dbReference>
<sequence>MAFHLHRAERTDLLADGLGALLADALPDPFARELVLVPARGVERWLGQRLSHVLGRRTGPGAADDGVCAGVEFRSPGSLIAEIYAVEDDPWSPEAMTWPLLEVVDCSLDEPWCRTLATHLGHFHAGAEAELRRGRRYEVARRLAGLFASYARQRPQLLVDWLGGDTAGLDDDLLWQPHLWRALVERVGIDPPHVRHRDAVARLQRGPSDLPPRLSLFGHTRLPCTDVELLEALAAHHDLHLWLPHPSDTLWRALAGVRGAVPRRCDTSHRAVNHPLLATLGRDLRELQRGLPAAVLTDEHLPGTGYPDTLLGWLQSDIAADASRPRGRRLATDDRSVQIHNCHGPARQIDVLREVLLGLLADDPTLEPRDILVMCPDIETYAPLIVADFGLGDMVGGMIRGAHPAHRLRVRLADRSLIQTNPLLGVAAQLLALAGGRVTASEVLNVAQTAPVRAQFGFTDDDLEAITRWVRQANIRWGFDREHRQPYHVDFVHNTWRFGIDRILAGVAMSEDSHAWIDATLPLDDVSSNRVQLAGRFAEFVARLQRAADALTGPRPLHEWLAALADGITTLTRVDDPDAWQSAQMQRQFAEVLGHAGPRAATVLRLPDVRALLARHLSGRPTRANFRTGTLTVCTMVPMRSVPHRVICLVGLDDGLFPRLGVVDGDDALAREPMTGERDIRSEDRQLLLDAIGAATEKLVITYTGANEYSGQPRPPAVPLAELLDALDMTVPPDGADRVRDRIVVEHPLQPFDIRNVIPGELVPGVPFTFDPAALRSARVASGARGEQPRFICEPLPPPPPDDVPLADLVAFFRDPVKGFFRALEFTLPRDVDGVQDAMPVDIDNLEEWTVGDRMLGDILRGMTPDDARQAEWRRGTLPPGQLGWRKVAEIRDRVTVLATEALRHRAAAPRAYDVDVELGAGRRLTGTVSPVYGDRLVSVTYSKLDGRHLLQSWIALLALTAHDPGRDWSAVCIGRAPRGPAARARALGPPQGPAGQAAAVLRELVAIYDAGRREPIPLPVKTSYAWAAARFCGDDPVRQAEYRWRSDRYPGEDQAPAHVRAWGRNAPLTDLMQPLRAGEDYEAEEHRLGAYAARLWLPMLRAEREPS</sequence>
<protein>
    <recommendedName>
        <fullName evidence="10">RecBCD enzyme subunit RecC</fullName>
    </recommendedName>
    <alternativeName>
        <fullName evidence="10">Exonuclease V subunit RecC</fullName>
        <shortName evidence="10">ExoV subunit RecC</shortName>
    </alternativeName>
    <alternativeName>
        <fullName evidence="10">Helicase/nuclease RecBCD subunit RecC</fullName>
    </alternativeName>
</protein>
<reference evidence="12 13" key="1">
    <citation type="journal article" date="2019" name="Emerg. Microbes Infect.">
        <title>Comprehensive subspecies identification of 175 nontuberculous mycobacteria species based on 7547 genomic profiles.</title>
        <authorList>
            <person name="Matsumoto Y."/>
            <person name="Kinjo T."/>
            <person name="Motooka D."/>
            <person name="Nabeya D."/>
            <person name="Jung N."/>
            <person name="Uechi K."/>
            <person name="Horii T."/>
            <person name="Iida T."/>
            <person name="Fujita J."/>
            <person name="Nakamura S."/>
        </authorList>
    </citation>
    <scope>NUCLEOTIDE SEQUENCE [LARGE SCALE GENOMIC DNA]</scope>
    <source>
        <strain evidence="12 13">JCM 14742</strain>
    </source>
</reference>
<dbReference type="GO" id="GO:0008854">
    <property type="term" value="F:exodeoxyribonuclease V activity"/>
    <property type="evidence" value="ECO:0007669"/>
    <property type="project" value="InterPro"/>
</dbReference>
<dbReference type="InterPro" id="IPR027417">
    <property type="entry name" value="P-loop_NTPase"/>
</dbReference>
<dbReference type="RefSeq" id="WP_085271881.1">
    <property type="nucleotide sequence ID" value="NZ_AP022614.1"/>
</dbReference>
<dbReference type="InterPro" id="IPR006697">
    <property type="entry name" value="RecC"/>
</dbReference>
<keyword evidence="13" id="KW-1185">Reference proteome</keyword>
<dbReference type="Gene3D" id="3.40.50.10930">
    <property type="match status" value="1"/>
</dbReference>
<gene>
    <name evidence="10 12" type="primary">recC</name>
    <name evidence="12" type="ORF">MPRM_31650</name>
</gene>
<dbReference type="EMBL" id="AP022614">
    <property type="protein sequence ID" value="BBZ45884.1"/>
    <property type="molecule type" value="Genomic_DNA"/>
</dbReference>
<evidence type="ECO:0000259" key="11">
    <source>
        <dbReference type="Pfam" id="PF17946"/>
    </source>
</evidence>
<evidence type="ECO:0000313" key="13">
    <source>
        <dbReference type="Proteomes" id="UP000467105"/>
    </source>
</evidence>
<dbReference type="InterPro" id="IPR011335">
    <property type="entry name" value="Restrct_endonuc-II-like"/>
</dbReference>
<evidence type="ECO:0000256" key="4">
    <source>
        <dbReference type="ARBA" id="ARBA00022801"/>
    </source>
</evidence>
<evidence type="ECO:0000256" key="7">
    <source>
        <dbReference type="ARBA" id="ARBA00022840"/>
    </source>
</evidence>
<name>A0A7I7YY16_9MYCO</name>
<evidence type="ECO:0000256" key="8">
    <source>
        <dbReference type="ARBA" id="ARBA00023125"/>
    </source>
</evidence>
<comment type="subunit">
    <text evidence="10">Heterotrimer of RecB, RecC and RecD. All subunits contribute to DNA-binding.</text>
</comment>
<dbReference type="HAMAP" id="MF_01486">
    <property type="entry name" value="RecC"/>
    <property type="match status" value="1"/>
</dbReference>
<accession>A0A7I7YY16</accession>
<keyword evidence="5 10" id="KW-0347">Helicase</keyword>
<keyword evidence="1 10" id="KW-0540">Nuclease</keyword>